<organism evidence="1 2">
    <name type="scientific">Shinella curvata</name>
    <dbReference type="NCBI Taxonomy" id="1817964"/>
    <lineage>
        <taxon>Bacteria</taxon>
        <taxon>Pseudomonadati</taxon>
        <taxon>Pseudomonadota</taxon>
        <taxon>Alphaproteobacteria</taxon>
        <taxon>Hyphomicrobiales</taxon>
        <taxon>Rhizobiaceae</taxon>
        <taxon>Shinella</taxon>
    </lineage>
</organism>
<gene>
    <name evidence="1" type="ORF">GB928_028020</name>
</gene>
<proteinExistence type="predicted"/>
<name>A0ABT8XMR4_9HYPH</name>
<evidence type="ECO:0000313" key="1">
    <source>
        <dbReference type="EMBL" id="MDO6125036.1"/>
    </source>
</evidence>
<comment type="caution">
    <text evidence="1">The sequence shown here is derived from an EMBL/GenBank/DDBJ whole genome shotgun (WGS) entry which is preliminary data.</text>
</comment>
<dbReference type="EMBL" id="WHSC02000021">
    <property type="protein sequence ID" value="MDO6125036.1"/>
    <property type="molecule type" value="Genomic_DNA"/>
</dbReference>
<evidence type="ECO:0000313" key="2">
    <source>
        <dbReference type="Proteomes" id="UP001177080"/>
    </source>
</evidence>
<accession>A0ABT8XMR4</accession>
<protein>
    <submittedName>
        <fullName evidence="1">Uncharacterized protein</fullName>
    </submittedName>
</protein>
<dbReference type="Proteomes" id="UP001177080">
    <property type="component" value="Unassembled WGS sequence"/>
</dbReference>
<dbReference type="RefSeq" id="WP_244764183.1">
    <property type="nucleotide sequence ID" value="NZ_JALJCJ010000015.1"/>
</dbReference>
<keyword evidence="2" id="KW-1185">Reference proteome</keyword>
<reference evidence="1" key="1">
    <citation type="submission" date="2022-04" db="EMBL/GenBank/DDBJ databases">
        <title>Shinella lacus sp. nov., a novel member of the genus Shinella from water.</title>
        <authorList>
            <person name="Deng Y."/>
        </authorList>
    </citation>
    <scope>NUCLEOTIDE SEQUENCE</scope>
    <source>
        <strain evidence="1">JCM 31239</strain>
    </source>
</reference>
<sequence length="89" mass="10123">MQTLYGYQVKPGSDDTLFFALTLEECQEAALKQRREMREEIGCRDIDAMAVYECLFRIDLISLLELLNAPEGAYEKVLLSKTLICVVAD</sequence>